<dbReference type="PhylomeDB" id="B3S799"/>
<keyword evidence="11" id="KW-1185">Reference proteome</keyword>
<keyword evidence="4 8" id="KW-0812">Transmembrane</keyword>
<dbReference type="NCBIfam" id="TIGR00879">
    <property type="entry name" value="SP"/>
    <property type="match status" value="1"/>
</dbReference>
<evidence type="ECO:0000256" key="2">
    <source>
        <dbReference type="ARBA" id="ARBA00010992"/>
    </source>
</evidence>
<dbReference type="KEGG" id="tad:TRIADDRAFT_64243"/>
<dbReference type="GO" id="GO:0005351">
    <property type="term" value="F:carbohydrate:proton symporter activity"/>
    <property type="evidence" value="ECO:0000318"/>
    <property type="project" value="GO_Central"/>
</dbReference>
<feature type="transmembrane region" description="Helical" evidence="8">
    <location>
        <begin position="75"/>
        <end position="98"/>
    </location>
</feature>
<evidence type="ECO:0000256" key="7">
    <source>
        <dbReference type="RuleBase" id="RU003346"/>
    </source>
</evidence>
<reference evidence="10 11" key="1">
    <citation type="journal article" date="2008" name="Nature">
        <title>The Trichoplax genome and the nature of placozoans.</title>
        <authorList>
            <person name="Srivastava M."/>
            <person name="Begovic E."/>
            <person name="Chapman J."/>
            <person name="Putnam N.H."/>
            <person name="Hellsten U."/>
            <person name="Kawashima T."/>
            <person name="Kuo A."/>
            <person name="Mitros T."/>
            <person name="Salamov A."/>
            <person name="Carpenter M.L."/>
            <person name="Signorovitch A.Y."/>
            <person name="Moreno M.A."/>
            <person name="Kamm K."/>
            <person name="Grimwood J."/>
            <person name="Schmutz J."/>
            <person name="Shapiro H."/>
            <person name="Grigoriev I.V."/>
            <person name="Buss L.W."/>
            <person name="Schierwater B."/>
            <person name="Dellaporta S.L."/>
            <person name="Rokhsar D.S."/>
        </authorList>
    </citation>
    <scope>NUCLEOTIDE SEQUENCE [LARGE SCALE GENOMIC DNA]</scope>
    <source>
        <strain evidence="10 11">Grell-BS-1999</strain>
    </source>
</reference>
<dbReference type="PROSITE" id="PS00216">
    <property type="entry name" value="SUGAR_TRANSPORT_1"/>
    <property type="match status" value="2"/>
</dbReference>
<comment type="subcellular location">
    <subcellularLocation>
        <location evidence="1">Membrane</location>
        <topology evidence="1">Multi-pass membrane protein</topology>
    </subcellularLocation>
</comment>
<dbReference type="FunFam" id="1.20.1250.20:FF:000134">
    <property type="entry name" value="MFS sugar transporter protein"/>
    <property type="match status" value="1"/>
</dbReference>
<name>B3S799_TRIAD</name>
<dbReference type="InterPro" id="IPR036259">
    <property type="entry name" value="MFS_trans_sf"/>
</dbReference>
<dbReference type="InterPro" id="IPR050360">
    <property type="entry name" value="MFS_Sugar_Transporters"/>
</dbReference>
<dbReference type="OrthoDB" id="6612291at2759"/>
<dbReference type="Pfam" id="PF00083">
    <property type="entry name" value="Sugar_tr"/>
    <property type="match status" value="1"/>
</dbReference>
<feature type="transmembrane region" description="Helical" evidence="8">
    <location>
        <begin position="194"/>
        <end position="217"/>
    </location>
</feature>
<dbReference type="InterPro" id="IPR005829">
    <property type="entry name" value="Sugar_transporter_CS"/>
</dbReference>
<dbReference type="InterPro" id="IPR020846">
    <property type="entry name" value="MFS_dom"/>
</dbReference>
<organism evidence="10 11">
    <name type="scientific">Trichoplax adhaerens</name>
    <name type="common">Trichoplax reptans</name>
    <dbReference type="NCBI Taxonomy" id="10228"/>
    <lineage>
        <taxon>Eukaryota</taxon>
        <taxon>Metazoa</taxon>
        <taxon>Placozoa</taxon>
        <taxon>Uniplacotomia</taxon>
        <taxon>Trichoplacea</taxon>
        <taxon>Trichoplacidae</taxon>
        <taxon>Trichoplax</taxon>
    </lineage>
</organism>
<dbReference type="PRINTS" id="PR00171">
    <property type="entry name" value="SUGRTRNSPORT"/>
</dbReference>
<dbReference type="InterPro" id="IPR005828">
    <property type="entry name" value="MFS_sugar_transport-like"/>
</dbReference>
<feature type="transmembrane region" description="Helical" evidence="8">
    <location>
        <begin position="168"/>
        <end position="188"/>
    </location>
</feature>
<dbReference type="STRING" id="10228.B3S799"/>
<dbReference type="AlphaFoldDB" id="B3S799"/>
<dbReference type="HOGENOM" id="CLU_001265_30_5_1"/>
<dbReference type="InterPro" id="IPR003663">
    <property type="entry name" value="Sugar/inositol_transpt"/>
</dbReference>
<dbReference type="RefSeq" id="XP_002116049.1">
    <property type="nucleotide sequence ID" value="XM_002116013.1"/>
</dbReference>
<protein>
    <recommendedName>
        <fullName evidence="9">Major facilitator superfamily (MFS) profile domain-containing protein</fullName>
    </recommendedName>
</protein>
<evidence type="ECO:0000256" key="4">
    <source>
        <dbReference type="ARBA" id="ARBA00022692"/>
    </source>
</evidence>
<keyword evidence="6 8" id="KW-0472">Membrane</keyword>
<feature type="transmembrane region" description="Helical" evidence="8">
    <location>
        <begin position="378"/>
        <end position="399"/>
    </location>
</feature>
<dbReference type="GeneID" id="6757262"/>
<evidence type="ECO:0000256" key="3">
    <source>
        <dbReference type="ARBA" id="ARBA00022448"/>
    </source>
</evidence>
<dbReference type="InParanoid" id="B3S799"/>
<dbReference type="EMBL" id="DS985253">
    <property type="protein sequence ID" value="EDV21449.1"/>
    <property type="molecule type" value="Genomic_DNA"/>
</dbReference>
<feature type="transmembrane region" description="Helical" evidence="8">
    <location>
        <begin position="321"/>
        <end position="342"/>
    </location>
</feature>
<evidence type="ECO:0000259" key="9">
    <source>
        <dbReference type="PROSITE" id="PS50850"/>
    </source>
</evidence>
<comment type="similarity">
    <text evidence="2 7">Belongs to the major facilitator superfamily. Sugar transporter (TC 2.A.1.1) family.</text>
</comment>
<feature type="domain" description="Major facilitator superfamily (MFS) profile" evidence="9">
    <location>
        <begin position="30"/>
        <end position="475"/>
    </location>
</feature>
<accession>B3S799</accession>
<dbReference type="Gene3D" id="1.20.1250.20">
    <property type="entry name" value="MFS general substrate transporter like domains"/>
    <property type="match status" value="1"/>
</dbReference>
<dbReference type="eggNOG" id="KOG0254">
    <property type="taxonomic scope" value="Eukaryota"/>
</dbReference>
<dbReference type="SUPFAM" id="SSF103473">
    <property type="entry name" value="MFS general substrate transporter"/>
    <property type="match status" value="1"/>
</dbReference>
<dbReference type="PANTHER" id="PTHR48022:SF2">
    <property type="entry name" value="PLASTIDIC GLUCOSE TRANSPORTER 4"/>
    <property type="match status" value="1"/>
</dbReference>
<feature type="transmembrane region" description="Helical" evidence="8">
    <location>
        <begin position="110"/>
        <end position="132"/>
    </location>
</feature>
<keyword evidence="3 7" id="KW-0813">Transport</keyword>
<dbReference type="PROSITE" id="PS50850">
    <property type="entry name" value="MFS"/>
    <property type="match status" value="1"/>
</dbReference>
<dbReference type="Proteomes" id="UP000009022">
    <property type="component" value="Unassembled WGS sequence"/>
</dbReference>
<evidence type="ECO:0000256" key="1">
    <source>
        <dbReference type="ARBA" id="ARBA00004141"/>
    </source>
</evidence>
<evidence type="ECO:0000256" key="8">
    <source>
        <dbReference type="SAM" id="Phobius"/>
    </source>
</evidence>
<keyword evidence="5 8" id="KW-1133">Transmembrane helix</keyword>
<evidence type="ECO:0000313" key="10">
    <source>
        <dbReference type="EMBL" id="EDV21449.1"/>
    </source>
</evidence>
<feature type="transmembrane region" description="Helical" evidence="8">
    <location>
        <begin position="419"/>
        <end position="437"/>
    </location>
</feature>
<sequence length="499" mass="53771">MADNEGKPRSVAEVIKSSVKVPITGFVIFFSIFATIGGFLFGYDIGIIGGVTNMRPFRISMGLPPNSTEGEGEDLASAIGIIVSSFSLGCMVGALSAGWLSDVFGRKMTVLVGSTIFTVGGVFQGAAIYLWMMIVGRVAAGLGVGIMSMVVPLFNAEISPKELRGRLVSLQQLSITFGIMISFLVNLAVEGVEIGWRISLGLQSVFSIILVIGMLMLPESPRWLVKNGETGKALSVLQRLRAGAHGQNANVAQEELDEIVDSIEAERAIGEGTWNEVFCAPDSAKRVVIGCGCQFFQQFSGINVVMYYSPIIFDHVGVPPLISTAVVGVINFLSTFIALYIIDKVGRKFLMLVGAIGMVISLFFAGALIYAVDVSQNVGVGIVIVVLVCLYVNSFAYSWGPCAWVITSEIFPLRLRGKAVSITTLTNWIGVFVVAQITPLLLQPNVLNVQGMFILMGVFCTAAFFFTWLLVPETKGVSLEAMGQLFKRSSWFEITRPMA</sequence>
<dbReference type="CTD" id="6757262"/>
<dbReference type="GO" id="GO:0008643">
    <property type="term" value="P:carbohydrate transport"/>
    <property type="evidence" value="ECO:0000318"/>
    <property type="project" value="GO_Central"/>
</dbReference>
<gene>
    <name evidence="10" type="ORF">TRIADDRAFT_64243</name>
</gene>
<feature type="transmembrane region" description="Helical" evidence="8">
    <location>
        <begin position="138"/>
        <end position="156"/>
    </location>
</feature>
<dbReference type="OMA" id="NNMSVTF"/>
<proteinExistence type="inferred from homology"/>
<dbReference type="GO" id="GO:0016020">
    <property type="term" value="C:membrane"/>
    <property type="evidence" value="ECO:0000318"/>
    <property type="project" value="GO_Central"/>
</dbReference>
<evidence type="ECO:0000256" key="5">
    <source>
        <dbReference type="ARBA" id="ARBA00022989"/>
    </source>
</evidence>
<dbReference type="PANTHER" id="PTHR48022">
    <property type="entry name" value="PLASTIDIC GLUCOSE TRANSPORTER 4"/>
    <property type="match status" value="1"/>
</dbReference>
<evidence type="ECO:0000313" key="11">
    <source>
        <dbReference type="Proteomes" id="UP000009022"/>
    </source>
</evidence>
<evidence type="ECO:0000256" key="6">
    <source>
        <dbReference type="ARBA" id="ARBA00023136"/>
    </source>
</evidence>
<feature type="transmembrane region" description="Helical" evidence="8">
    <location>
        <begin position="21"/>
        <end position="43"/>
    </location>
</feature>
<feature type="transmembrane region" description="Helical" evidence="8">
    <location>
        <begin position="349"/>
        <end position="372"/>
    </location>
</feature>
<feature type="transmembrane region" description="Helical" evidence="8">
    <location>
        <begin position="449"/>
        <end position="471"/>
    </location>
</feature>